<evidence type="ECO:0008006" key="8">
    <source>
        <dbReference type="Google" id="ProtNLM"/>
    </source>
</evidence>
<organism evidence="6 7">
    <name type="scientific">Burkholderia mayonis</name>
    <dbReference type="NCBI Taxonomy" id="1385591"/>
    <lineage>
        <taxon>Bacteria</taxon>
        <taxon>Pseudomonadati</taxon>
        <taxon>Pseudomonadota</taxon>
        <taxon>Betaproteobacteria</taxon>
        <taxon>Burkholderiales</taxon>
        <taxon>Burkholderiaceae</taxon>
        <taxon>Burkholderia</taxon>
        <taxon>pseudomallei group</taxon>
    </lineage>
</organism>
<dbReference type="GO" id="GO:0015138">
    <property type="term" value="F:fumarate transmembrane transporter activity"/>
    <property type="evidence" value="ECO:0007669"/>
    <property type="project" value="TreeGrafter"/>
</dbReference>
<sequence>MWIPKFGNALSNSLSTLHMQVLIGNAAGVLVGHSPPSVGEQLKPLGDLFIRLIRMLFTSKGSAGAAVAGFVALASLHKIPVSGLVLLLGIDRFLNEARAVTNQIGNGVAMIAVARWERALDAERAAARRTCRFAPPRHSGHAIPPPAAFRSSRPRKSICLTQLHRRLLFN</sequence>
<gene>
    <name evidence="6" type="ORF">WS71_29230</name>
</gene>
<evidence type="ECO:0000256" key="1">
    <source>
        <dbReference type="ARBA" id="ARBA00004141"/>
    </source>
</evidence>
<dbReference type="AlphaFoldDB" id="A0A1B4G5K1"/>
<dbReference type="GO" id="GO:0015366">
    <property type="term" value="F:malate:proton symporter activity"/>
    <property type="evidence" value="ECO:0007669"/>
    <property type="project" value="TreeGrafter"/>
</dbReference>
<dbReference type="Proteomes" id="UP000067711">
    <property type="component" value="Chromosome 1"/>
</dbReference>
<keyword evidence="3" id="KW-0812">Transmembrane</keyword>
<keyword evidence="2" id="KW-0813">Transport</keyword>
<dbReference type="Gene3D" id="1.10.3860.10">
    <property type="entry name" value="Sodium:dicarboxylate symporter"/>
    <property type="match status" value="1"/>
</dbReference>
<dbReference type="SUPFAM" id="SSF118215">
    <property type="entry name" value="Proton glutamate symport protein"/>
    <property type="match status" value="2"/>
</dbReference>
<evidence type="ECO:0000256" key="2">
    <source>
        <dbReference type="ARBA" id="ARBA00022448"/>
    </source>
</evidence>
<evidence type="ECO:0000313" key="6">
    <source>
        <dbReference type="EMBL" id="AOJ11184.1"/>
    </source>
</evidence>
<comment type="subcellular location">
    <subcellularLocation>
        <location evidence="1">Membrane</location>
        <topology evidence="1">Multi-pass membrane protein</topology>
    </subcellularLocation>
</comment>
<evidence type="ECO:0000256" key="3">
    <source>
        <dbReference type="ARBA" id="ARBA00022692"/>
    </source>
</evidence>
<dbReference type="GO" id="GO:0005886">
    <property type="term" value="C:plasma membrane"/>
    <property type="evidence" value="ECO:0007669"/>
    <property type="project" value="TreeGrafter"/>
</dbReference>
<keyword evidence="4" id="KW-1133">Transmembrane helix</keyword>
<accession>A0A1B4G5K1</accession>
<evidence type="ECO:0000256" key="4">
    <source>
        <dbReference type="ARBA" id="ARBA00022989"/>
    </source>
</evidence>
<dbReference type="PANTHER" id="PTHR42865">
    <property type="entry name" value="PROTON/GLUTAMATE-ASPARTATE SYMPORTER"/>
    <property type="match status" value="1"/>
</dbReference>
<protein>
    <recommendedName>
        <fullName evidence="8">C4-dicarboxylate transporter DctA</fullName>
    </recommendedName>
</protein>
<dbReference type="PANTHER" id="PTHR42865:SF1">
    <property type="entry name" value="AEROBIC C4-DICARBOXYLATE TRANSPORT PROTEIN"/>
    <property type="match status" value="1"/>
</dbReference>
<keyword evidence="5" id="KW-0472">Membrane</keyword>
<reference evidence="6 7" key="1">
    <citation type="submission" date="2015-12" db="EMBL/GenBank/DDBJ databases">
        <title>Diversity of Burkholderia near neighbor genomes.</title>
        <authorList>
            <person name="Sahl J."/>
            <person name="Wagner D."/>
            <person name="Keim P."/>
        </authorList>
    </citation>
    <scope>NUCLEOTIDE SEQUENCE [LARGE SCALE GENOMIC DNA]</scope>
    <source>
        <strain evidence="6 7">BDU8</strain>
    </source>
</reference>
<name>A0A1B4G5K1_9BURK</name>
<evidence type="ECO:0000313" key="7">
    <source>
        <dbReference type="Proteomes" id="UP000067711"/>
    </source>
</evidence>
<dbReference type="GO" id="GO:0015141">
    <property type="term" value="F:succinate transmembrane transporter activity"/>
    <property type="evidence" value="ECO:0007669"/>
    <property type="project" value="TreeGrafter"/>
</dbReference>
<dbReference type="InterPro" id="IPR001991">
    <property type="entry name" value="Na-dicarboxylate_symporter"/>
</dbReference>
<dbReference type="Pfam" id="PF00375">
    <property type="entry name" value="SDF"/>
    <property type="match status" value="1"/>
</dbReference>
<evidence type="ECO:0000256" key="5">
    <source>
        <dbReference type="ARBA" id="ARBA00023136"/>
    </source>
</evidence>
<proteinExistence type="predicted"/>
<dbReference type="GO" id="GO:0070778">
    <property type="term" value="P:L-aspartate transmembrane transport"/>
    <property type="evidence" value="ECO:0007669"/>
    <property type="project" value="TreeGrafter"/>
</dbReference>
<dbReference type="EMBL" id="CP013389">
    <property type="protein sequence ID" value="AOJ11184.1"/>
    <property type="molecule type" value="Genomic_DNA"/>
</dbReference>
<dbReference type="InterPro" id="IPR036458">
    <property type="entry name" value="Na:dicarbo_symporter_sf"/>
</dbReference>